<keyword evidence="2 7" id="KW-0645">Protease</keyword>
<feature type="domain" description="Peptidase S9A N-terminal" evidence="6">
    <location>
        <begin position="9"/>
        <end position="417"/>
    </location>
</feature>
<dbReference type="GO" id="GO:0004252">
    <property type="term" value="F:serine-type endopeptidase activity"/>
    <property type="evidence" value="ECO:0007669"/>
    <property type="project" value="UniProtKB-EC"/>
</dbReference>
<evidence type="ECO:0000256" key="2">
    <source>
        <dbReference type="ARBA" id="ARBA00022670"/>
    </source>
</evidence>
<dbReference type="Proteomes" id="UP000057213">
    <property type="component" value="Chromosome"/>
</dbReference>
<keyword evidence="3 7" id="KW-0378">Hydrolase</keyword>
<evidence type="ECO:0000256" key="1">
    <source>
        <dbReference type="ARBA" id="ARBA00005228"/>
    </source>
</evidence>
<dbReference type="Pfam" id="PF00326">
    <property type="entry name" value="Peptidase_S9"/>
    <property type="match status" value="1"/>
</dbReference>
<dbReference type="InterPro" id="IPR051543">
    <property type="entry name" value="Serine_Peptidase_S9A"/>
</dbReference>
<feature type="domain" description="Peptidase S9 prolyl oligopeptidase catalytic" evidence="5">
    <location>
        <begin position="477"/>
        <end position="693"/>
    </location>
</feature>
<proteinExistence type="inferred from homology"/>
<evidence type="ECO:0000313" key="8">
    <source>
        <dbReference type="Proteomes" id="UP000057213"/>
    </source>
</evidence>
<dbReference type="EC" id="3.4.21.83" evidence="7"/>
<dbReference type="OrthoDB" id="9801421at2"/>
<dbReference type="EMBL" id="CP010401">
    <property type="protein sequence ID" value="ALE04041.1"/>
    <property type="molecule type" value="Genomic_DNA"/>
</dbReference>
<comment type="similarity">
    <text evidence="1">Belongs to the peptidase S9A family.</text>
</comment>
<dbReference type="GO" id="GO:0006508">
    <property type="term" value="P:proteolysis"/>
    <property type="evidence" value="ECO:0007669"/>
    <property type="project" value="UniProtKB-KW"/>
</dbReference>
<dbReference type="InterPro" id="IPR001375">
    <property type="entry name" value="Peptidase_S9_cat"/>
</dbReference>
<sequence>MTDSSVFPPKARKIAHEDVQHGVRRNDFYHWLRASNFSDVFKNPLCLDKNIQHHLESENKYQESQMADTKSLQDLLLKEMKNRIQENNSSVPVKCSSFAYGFFYVTGGQQPHYFRTPRDGGKKTIYLDGDSLAKDKNYFNLVSVKISPNHTHAAWAYDDNGSEFYTIKIRNFETLSDYEDTVTDTSGQLVWDSKSEGFFYTKIDKNHRPSELYYHLLHTDQSQDKLIFCENDPGFFLQICGSKLHDVIYINAHNHETSEIWLIPAATPLSPPQCVQKRQHGVEYSLTEGGDVFYILTNQDNAKDFKIMVAPCTSPQSENWSELVPHKPGRLILSHDAYQNFLVWLEQIEGLPHIQFMNRSSKEIHSVSFTEEAYSLNLHGAAEYDSSSIRFSYSSMTTPKQLFEYEVESQKRKLLKTQKIPSGHNRKNYITRRITATAEDGETIPISLLYHKKTKLNSQAPCLLYGYGAYGLSISANFNSNILSLINRGFIYAIAHVRGGKEKGMEWYEKGKLSFKQNTFTDFITCGRYLVNNKFTAHDRLIAQGGSAGGMLMGAIANMAPQDFAGIVANVPFVDVLTTMLDPSLPLTPPEWPEWGNPLKSKEDYDLIASYSPYDNIKAQNYPPILVTAGLTDPRVTYWEPAKWVAKLRDLKTDNNPILLRINMDAGHTGATGRFSKLEEVAYIYAFILKIAEKTASKGNPSIFLTLPPT</sequence>
<evidence type="ECO:0000256" key="3">
    <source>
        <dbReference type="ARBA" id="ARBA00022801"/>
    </source>
</evidence>
<dbReference type="KEGG" id="banc:PU02_1227"/>
<keyword evidence="8" id="KW-1185">Reference proteome</keyword>
<keyword evidence="4" id="KW-0720">Serine protease</keyword>
<dbReference type="SUPFAM" id="SSF50993">
    <property type="entry name" value="Peptidase/esterase 'gauge' domain"/>
    <property type="match status" value="1"/>
</dbReference>
<dbReference type="PATRIC" id="fig|1318743.3.peg.1242"/>
<reference evidence="7 8" key="1">
    <citation type="journal article" date="2015" name="Genome Announc.">
        <title>Complete Genome Sequence of Bartonella ancashensis Strain 20.00, Isolated from the Blood of a Patient with Verruga Peruana.</title>
        <authorList>
            <person name="Hang J."/>
            <person name="Mullins K.E."/>
            <person name="Clifford R.J."/>
            <person name="Onmus-Leone F."/>
            <person name="Yang Y."/>
            <person name="Jiang J."/>
            <person name="Leguia M."/>
            <person name="Kasper M.R."/>
            <person name="Maguina C."/>
            <person name="Lesho E.P."/>
            <person name="Jarman R.G."/>
            <person name="Richards A.L."/>
            <person name="Blazes D."/>
        </authorList>
    </citation>
    <scope>NUCLEOTIDE SEQUENCE [LARGE SCALE GENOMIC DNA]</scope>
    <source>
        <strain evidence="7 8">20.00</strain>
    </source>
</reference>
<evidence type="ECO:0000259" key="6">
    <source>
        <dbReference type="Pfam" id="PF02897"/>
    </source>
</evidence>
<gene>
    <name evidence="7" type="ORF">PU02_1227</name>
</gene>
<name>A0A0M3T361_9HYPH</name>
<dbReference type="Pfam" id="PF02897">
    <property type="entry name" value="Peptidase_S9_N"/>
    <property type="match status" value="1"/>
</dbReference>
<dbReference type="PANTHER" id="PTHR11757">
    <property type="entry name" value="PROTEASE FAMILY S9A OLIGOPEPTIDASE"/>
    <property type="match status" value="1"/>
</dbReference>
<dbReference type="InterPro" id="IPR029058">
    <property type="entry name" value="AB_hydrolase_fold"/>
</dbReference>
<dbReference type="RefSeq" id="WP_053944492.1">
    <property type="nucleotide sequence ID" value="NZ_CP010401.1"/>
</dbReference>
<dbReference type="SUPFAM" id="SSF53474">
    <property type="entry name" value="alpha/beta-Hydrolases"/>
    <property type="match status" value="1"/>
</dbReference>
<evidence type="ECO:0000256" key="4">
    <source>
        <dbReference type="ARBA" id="ARBA00022825"/>
    </source>
</evidence>
<accession>A0A0M3T361</accession>
<dbReference type="PANTHER" id="PTHR11757:SF19">
    <property type="entry name" value="PROLYL ENDOPEPTIDASE-LIKE"/>
    <property type="match status" value="1"/>
</dbReference>
<dbReference type="PRINTS" id="PR00862">
    <property type="entry name" value="PROLIGOPTASE"/>
</dbReference>
<protein>
    <submittedName>
        <fullName evidence="7">Protease II</fullName>
        <ecNumber evidence="7">3.4.21.83</ecNumber>
    </submittedName>
</protein>
<dbReference type="Gene3D" id="2.130.10.120">
    <property type="entry name" value="Prolyl oligopeptidase, N-terminal domain"/>
    <property type="match status" value="1"/>
</dbReference>
<evidence type="ECO:0000313" key="7">
    <source>
        <dbReference type="EMBL" id="ALE04041.1"/>
    </source>
</evidence>
<dbReference type="Gene3D" id="3.40.50.1820">
    <property type="entry name" value="alpha/beta hydrolase"/>
    <property type="match status" value="1"/>
</dbReference>
<evidence type="ECO:0000259" key="5">
    <source>
        <dbReference type="Pfam" id="PF00326"/>
    </source>
</evidence>
<organism evidence="7 8">
    <name type="scientific">Bartonella ancashensis</name>
    <dbReference type="NCBI Taxonomy" id="1318743"/>
    <lineage>
        <taxon>Bacteria</taxon>
        <taxon>Pseudomonadati</taxon>
        <taxon>Pseudomonadota</taxon>
        <taxon>Alphaproteobacteria</taxon>
        <taxon>Hyphomicrobiales</taxon>
        <taxon>Bartonellaceae</taxon>
        <taxon>Bartonella</taxon>
    </lineage>
</organism>
<dbReference type="InterPro" id="IPR023302">
    <property type="entry name" value="Pept_S9A_N"/>
</dbReference>
<dbReference type="AlphaFoldDB" id="A0A0M3T361"/>
<dbReference type="InterPro" id="IPR002470">
    <property type="entry name" value="Peptidase_S9A"/>
</dbReference>